<evidence type="ECO:0000313" key="1">
    <source>
        <dbReference type="EMBL" id="CCO10470.1"/>
    </source>
</evidence>
<gene>
    <name evidence="1" type="ORF">BN424_968</name>
</gene>
<accession>K8E304</accession>
<name>K8E304_CARML</name>
<dbReference type="KEGG" id="cml:BN424_968"/>
<dbReference type="HOGENOM" id="CLU_3023589_0_0_9"/>
<evidence type="ECO:0000313" key="2">
    <source>
        <dbReference type="Proteomes" id="UP000000212"/>
    </source>
</evidence>
<dbReference type="AlphaFoldDB" id="K8E304"/>
<keyword evidence="2" id="KW-1185">Reference proteome</keyword>
<dbReference type="STRING" id="1234679.BN424_968"/>
<reference evidence="2" key="1">
    <citation type="journal article" date="2013" name="Genome Announc.">
        <title>Complete Chromosome Sequence of Carnobacterium maltaromaticum LMA 28.</title>
        <authorList>
            <person name="Cailliez-Grimal C."/>
            <person name="Chaillou S."/>
            <person name="Anba-Mondoloni J."/>
            <person name="Loux V."/>
            <person name="Afzal M.I."/>
            <person name="Rahman A."/>
            <person name="Kergourlay G."/>
            <person name="Champomier-Verges M.C."/>
            <person name="Zagorec M."/>
            <person name="Dalgaard P."/>
            <person name="Leisner J.J."/>
            <person name="Prevost H."/>
            <person name="Revol-Junelles A.M."/>
            <person name="Borges F."/>
        </authorList>
    </citation>
    <scope>NUCLEOTIDE SEQUENCE</scope>
    <source>
        <strain evidence="2">LMA28</strain>
    </source>
</reference>
<organism evidence="1 2">
    <name type="scientific">Carnobacterium maltaromaticum LMA28</name>
    <dbReference type="NCBI Taxonomy" id="1234679"/>
    <lineage>
        <taxon>Bacteria</taxon>
        <taxon>Bacillati</taxon>
        <taxon>Bacillota</taxon>
        <taxon>Bacilli</taxon>
        <taxon>Lactobacillales</taxon>
        <taxon>Carnobacteriaceae</taxon>
        <taxon>Carnobacterium</taxon>
    </lineage>
</organism>
<protein>
    <submittedName>
        <fullName evidence="1">Uncharacterized protein</fullName>
    </submittedName>
</protein>
<dbReference type="EMBL" id="HE999757">
    <property type="protein sequence ID" value="CCO10470.1"/>
    <property type="molecule type" value="Genomic_DNA"/>
</dbReference>
<proteinExistence type="predicted"/>
<sequence length="55" mass="6607">MRLNEQIEIERKNKGLSKKKLVQIIEESIGLTFKWKQLNVGNQELLVLIPKFWHF</sequence>
<dbReference type="Proteomes" id="UP000000212">
    <property type="component" value="Chromosome"/>
</dbReference>